<evidence type="ECO:0000313" key="8">
    <source>
        <dbReference type="EMBL" id="RFB03903.1"/>
    </source>
</evidence>
<proteinExistence type="predicted"/>
<keyword evidence="4 6" id="KW-1133">Transmembrane helix</keyword>
<evidence type="ECO:0000259" key="7">
    <source>
        <dbReference type="PROSITE" id="PS50156"/>
    </source>
</evidence>
<dbReference type="RefSeq" id="WP_116390531.1">
    <property type="nucleotide sequence ID" value="NZ_QUQO01000001.1"/>
</dbReference>
<dbReference type="GO" id="GO:0005886">
    <property type="term" value="C:plasma membrane"/>
    <property type="evidence" value="ECO:0007669"/>
    <property type="project" value="UniProtKB-SubCell"/>
</dbReference>
<dbReference type="SUPFAM" id="SSF82866">
    <property type="entry name" value="Multidrug efflux transporter AcrB transmembrane domain"/>
    <property type="match status" value="2"/>
</dbReference>
<feature type="transmembrane region" description="Helical" evidence="6">
    <location>
        <begin position="717"/>
        <end position="736"/>
    </location>
</feature>
<accession>A0A371REM9</accession>
<feature type="transmembrane region" description="Helical" evidence="6">
    <location>
        <begin position="237"/>
        <end position="256"/>
    </location>
</feature>
<feature type="domain" description="SSD" evidence="7">
    <location>
        <begin position="258"/>
        <end position="388"/>
    </location>
</feature>
<gene>
    <name evidence="8" type="ORF">DX908_00545</name>
</gene>
<dbReference type="PANTHER" id="PTHR33406">
    <property type="entry name" value="MEMBRANE PROTEIN MJ1562-RELATED"/>
    <property type="match status" value="1"/>
</dbReference>
<dbReference type="PROSITE" id="PS50156">
    <property type="entry name" value="SSD"/>
    <property type="match status" value="1"/>
</dbReference>
<evidence type="ECO:0000256" key="2">
    <source>
        <dbReference type="ARBA" id="ARBA00022475"/>
    </source>
</evidence>
<keyword evidence="9" id="KW-1185">Reference proteome</keyword>
<dbReference type="GO" id="GO:0022857">
    <property type="term" value="F:transmembrane transporter activity"/>
    <property type="evidence" value="ECO:0007669"/>
    <property type="project" value="InterPro"/>
</dbReference>
<feature type="transmembrane region" description="Helical" evidence="6">
    <location>
        <begin position="742"/>
        <end position="760"/>
    </location>
</feature>
<dbReference type="Proteomes" id="UP000264589">
    <property type="component" value="Unassembled WGS sequence"/>
</dbReference>
<dbReference type="EMBL" id="QUQO01000001">
    <property type="protein sequence ID" value="RFB03903.1"/>
    <property type="molecule type" value="Genomic_DNA"/>
</dbReference>
<evidence type="ECO:0000256" key="5">
    <source>
        <dbReference type="ARBA" id="ARBA00023136"/>
    </source>
</evidence>
<feature type="transmembrane region" description="Helical" evidence="6">
    <location>
        <begin position="840"/>
        <end position="865"/>
    </location>
</feature>
<feature type="transmembrane region" description="Helical" evidence="6">
    <location>
        <begin position="16"/>
        <end position="36"/>
    </location>
</feature>
<reference evidence="8 9" key="1">
    <citation type="submission" date="2018-08" db="EMBL/GenBank/DDBJ databases">
        <title>Parvularcula sp. SM1705, isolated from surface water of the South Sea China.</title>
        <authorList>
            <person name="Sun L."/>
        </authorList>
    </citation>
    <scope>NUCLEOTIDE SEQUENCE [LARGE SCALE GENOMIC DNA]</scope>
    <source>
        <strain evidence="8 9">SM1705</strain>
    </source>
</reference>
<feature type="transmembrane region" description="Helical" evidence="6">
    <location>
        <begin position="426"/>
        <end position="446"/>
    </location>
</feature>
<dbReference type="InParanoid" id="A0A371REM9"/>
<evidence type="ECO:0000256" key="4">
    <source>
        <dbReference type="ARBA" id="ARBA00022989"/>
    </source>
</evidence>
<feature type="transmembrane region" description="Helical" evidence="6">
    <location>
        <begin position="814"/>
        <end position="834"/>
    </location>
</feature>
<dbReference type="AlphaFoldDB" id="A0A371REM9"/>
<keyword evidence="3 6" id="KW-0812">Transmembrane</keyword>
<keyword evidence="2" id="KW-1003">Cell membrane</keyword>
<dbReference type="PRINTS" id="PR00702">
    <property type="entry name" value="ACRIFLAVINRP"/>
</dbReference>
<comment type="caution">
    <text evidence="8">The sequence shown here is derived from an EMBL/GenBank/DDBJ whole genome shotgun (WGS) entry which is preliminary data.</text>
</comment>
<feature type="transmembrane region" description="Helical" evidence="6">
    <location>
        <begin position="334"/>
        <end position="355"/>
    </location>
</feature>
<evidence type="ECO:0000313" key="9">
    <source>
        <dbReference type="Proteomes" id="UP000264589"/>
    </source>
</evidence>
<keyword evidence="5 6" id="KW-0472">Membrane</keyword>
<comment type="subcellular location">
    <subcellularLocation>
        <location evidence="1">Cell membrane</location>
        <topology evidence="1">Multi-pass membrane protein</topology>
    </subcellularLocation>
</comment>
<evidence type="ECO:0000256" key="3">
    <source>
        <dbReference type="ARBA" id="ARBA00022692"/>
    </source>
</evidence>
<dbReference type="InterPro" id="IPR001036">
    <property type="entry name" value="Acrflvin-R"/>
</dbReference>
<organism evidence="8 9">
    <name type="scientific">Parvularcula marina</name>
    <dbReference type="NCBI Taxonomy" id="2292771"/>
    <lineage>
        <taxon>Bacteria</taxon>
        <taxon>Pseudomonadati</taxon>
        <taxon>Pseudomonadota</taxon>
        <taxon>Alphaproteobacteria</taxon>
        <taxon>Parvularculales</taxon>
        <taxon>Parvularculaceae</taxon>
        <taxon>Parvularcula</taxon>
    </lineage>
</organism>
<protein>
    <submittedName>
        <fullName evidence="8">RND transporter</fullName>
    </submittedName>
</protein>
<dbReference type="InterPro" id="IPR050545">
    <property type="entry name" value="Mycobact_MmpL"/>
</dbReference>
<dbReference type="InterPro" id="IPR000731">
    <property type="entry name" value="SSD"/>
</dbReference>
<feature type="transmembrane region" description="Helical" evidence="6">
    <location>
        <begin position="362"/>
        <end position="386"/>
    </location>
</feature>
<name>A0A371REM9_9PROT</name>
<dbReference type="Gene3D" id="1.20.1640.10">
    <property type="entry name" value="Multidrug efflux transporter AcrB transmembrane domain"/>
    <property type="match status" value="2"/>
</dbReference>
<dbReference type="InterPro" id="IPR004869">
    <property type="entry name" value="MMPL_dom"/>
</dbReference>
<sequence length="884" mass="97080">MNPIVENATKKPGALMWAYGLFSLFMIALVALPTLAPGAMPFLNGLKIDTDPENMLSPDEPVRVYHNDMKANFGLNDFVVVGVVEPENPEGVFNVETLTEIYELTKFAGTLRWEEDGETRGVVPADIIAPSNVDSIEQAGLGSVSFSYLMSAPPETAEDAIAIREKAQNIPTLNGTLVSEDGKAIALYLPITSKDMSYRVASELRTKIAEFDSAATWHITGLPIAQDQFGKEMFKQMAISAPAAMLLIFILMWLFFRKVQLIIAPMLVAMVAVIGAMGLLVATGNTVHIMSSMIPIFVMPIAVLDAVHILSDFFDLYPQFKDRKKTLRHTMKELWWPMVITTVTTCAGFASLALTPIPPVQIFGIFVALGVFFAWLATVTMVPAYIMLMPEKAFENFGMKGAVEGPQYKSPLSAFLRMIGRVSFTHARLIIILFVAGFVVAGYGISRIQINDNPVKWFSLNHEIRKADIALNERFAGTYMAYLTLTPTVAEETMDIMATRLKTQLDALGTEQADAAAQRLGTITGGDASREAIITDLTDWASAARDAAEDDDIWVAWDDVVVAIDSVRLPEEVFKRPDMLHFVEGLQAHLLASGYVGKSNAVPDIVKTVHRELLGGEEAECRIPESVAGVAQTLVTFENSHRPGDLYKMVTPDYRTLNIWVQLKSGDNKDMNEVVHAVAAYMDEHGEEVGLTHDWFGLTYINTVWQAKMVAGMLKSFLGSFIIVLIIMVVMFRSLLWGLISMAPLTVTIAMIYGAIGIIGKDYDMPIAVLSSLSLGLAIDYAIHFNARAKESFTRYGNWKDTLGYMFGEPARAILRNVIVIGAGFLPLLMAPLVPYKTVGVFISAILVLAGIGTLIGLPAIITLLQRFLFPKQEKPEPLEPAQA</sequence>
<evidence type="ECO:0000256" key="1">
    <source>
        <dbReference type="ARBA" id="ARBA00004651"/>
    </source>
</evidence>
<evidence type="ECO:0000256" key="6">
    <source>
        <dbReference type="SAM" id="Phobius"/>
    </source>
</evidence>
<dbReference type="Pfam" id="PF03176">
    <property type="entry name" value="MMPL"/>
    <property type="match status" value="2"/>
</dbReference>
<dbReference type="OrthoDB" id="9803781at2"/>
<feature type="transmembrane region" description="Helical" evidence="6">
    <location>
        <begin position="294"/>
        <end position="314"/>
    </location>
</feature>
<feature type="transmembrane region" description="Helical" evidence="6">
    <location>
        <begin position="262"/>
        <end position="282"/>
    </location>
</feature>
<dbReference type="PANTHER" id="PTHR33406:SF13">
    <property type="entry name" value="MEMBRANE PROTEIN YDFJ"/>
    <property type="match status" value="1"/>
</dbReference>